<dbReference type="PROSITE" id="PS01335">
    <property type="entry name" value="METHYLGLYOXAL_SYNTH"/>
    <property type="match status" value="1"/>
</dbReference>
<keyword evidence="5" id="KW-1185">Reference proteome</keyword>
<dbReference type="PANTHER" id="PTHR30492">
    <property type="entry name" value="METHYLGLYOXAL SYNTHASE"/>
    <property type="match status" value="1"/>
</dbReference>
<comment type="caution">
    <text evidence="4">The sequence shown here is derived from an EMBL/GenBank/DDBJ whole genome shotgun (WGS) entry which is preliminary data.</text>
</comment>
<dbReference type="GO" id="GO:0008929">
    <property type="term" value="F:methylglyoxal synthase activity"/>
    <property type="evidence" value="ECO:0007669"/>
    <property type="project" value="UniProtKB-UniRule"/>
</dbReference>
<feature type="domain" description="MGS-like" evidence="3">
    <location>
        <begin position="1"/>
        <end position="142"/>
    </location>
</feature>
<dbReference type="InterPro" id="IPR036914">
    <property type="entry name" value="MGS-like_dom_sf"/>
</dbReference>
<sequence length="142" mass="14816">MIGLVAHDARKAELMRWVRAHRLALQYETVVATAATARGLREEVGLPAAAVRAVASGPVGGDQQIGALIAQGELAGLVFFWDPLWAAPHASDVFALLRLATLHNVPTAVNLASAEAIVAAGLDRLRRVRGAGPPLHRVPGGG</sequence>
<proteinExistence type="inferred from homology"/>
<dbReference type="EMBL" id="JAGSMN010000212">
    <property type="protein sequence ID" value="MBR7673479.1"/>
    <property type="molecule type" value="Genomic_DNA"/>
</dbReference>
<keyword evidence="1 4" id="KW-0456">Lyase</keyword>
<reference evidence="4" key="1">
    <citation type="submission" date="2021-04" db="EMBL/GenBank/DDBJ databases">
        <title>Sequencing of actinobacteria type strains.</title>
        <authorList>
            <person name="Nguyen G.-S."/>
            <person name="Wentzel A."/>
        </authorList>
    </citation>
    <scope>NUCLEOTIDE SEQUENCE</scope>
    <source>
        <strain evidence="4">DSM 42095</strain>
    </source>
</reference>
<dbReference type="EC" id="4.2.3.3" evidence="1"/>
<evidence type="ECO:0000256" key="1">
    <source>
        <dbReference type="HAMAP-Rule" id="MF_00549"/>
    </source>
</evidence>
<dbReference type="GO" id="GO:0005829">
    <property type="term" value="C:cytosol"/>
    <property type="evidence" value="ECO:0007669"/>
    <property type="project" value="TreeGrafter"/>
</dbReference>
<feature type="binding site" evidence="1">
    <location>
        <position position="11"/>
    </location>
    <ligand>
        <name>substrate</name>
    </ligand>
</feature>
<feature type="binding site" evidence="1">
    <location>
        <begin position="56"/>
        <end position="57"/>
    </location>
    <ligand>
        <name>substrate</name>
    </ligand>
</feature>
<dbReference type="HAMAP" id="MF_00549">
    <property type="entry name" value="Methylglyoxal_synth"/>
    <property type="match status" value="1"/>
</dbReference>
<evidence type="ECO:0000259" key="3">
    <source>
        <dbReference type="PROSITE" id="PS51855"/>
    </source>
</evidence>
<evidence type="ECO:0000256" key="2">
    <source>
        <dbReference type="PIRSR" id="PIRSR006614-1"/>
    </source>
</evidence>
<accession>A0A8T4INC6</accession>
<comment type="catalytic activity">
    <reaction evidence="1">
        <text>dihydroxyacetone phosphate = methylglyoxal + phosphate</text>
        <dbReference type="Rhea" id="RHEA:17937"/>
        <dbReference type="ChEBI" id="CHEBI:17158"/>
        <dbReference type="ChEBI" id="CHEBI:43474"/>
        <dbReference type="ChEBI" id="CHEBI:57642"/>
        <dbReference type="EC" id="4.2.3.3"/>
    </reaction>
</comment>
<organism evidence="4 5">
    <name type="scientific">Streptomyces daliensis</name>
    <dbReference type="NCBI Taxonomy" id="299421"/>
    <lineage>
        <taxon>Bacteria</taxon>
        <taxon>Bacillati</taxon>
        <taxon>Actinomycetota</taxon>
        <taxon>Actinomycetes</taxon>
        <taxon>Kitasatosporales</taxon>
        <taxon>Streptomycetaceae</taxon>
        <taxon>Streptomyces</taxon>
    </lineage>
</organism>
<dbReference type="InterPro" id="IPR011607">
    <property type="entry name" value="MGS-like_dom"/>
</dbReference>
<dbReference type="InterPro" id="IPR018148">
    <property type="entry name" value="Methylglyoxal_synth_AS"/>
</dbReference>
<evidence type="ECO:0000313" key="4">
    <source>
        <dbReference type="EMBL" id="MBR7673479.1"/>
    </source>
</evidence>
<dbReference type="SUPFAM" id="SSF52335">
    <property type="entry name" value="Methylglyoxal synthase-like"/>
    <property type="match status" value="1"/>
</dbReference>
<dbReference type="NCBIfam" id="NF003559">
    <property type="entry name" value="PRK05234.1"/>
    <property type="match status" value="1"/>
</dbReference>
<dbReference type="PANTHER" id="PTHR30492:SF0">
    <property type="entry name" value="METHYLGLYOXAL SYNTHASE"/>
    <property type="match status" value="1"/>
</dbReference>
<dbReference type="GO" id="GO:0019242">
    <property type="term" value="P:methylglyoxal biosynthetic process"/>
    <property type="evidence" value="ECO:0007669"/>
    <property type="project" value="UniProtKB-UniRule"/>
</dbReference>
<dbReference type="InterPro" id="IPR004363">
    <property type="entry name" value="Methylgl_synth"/>
</dbReference>
<dbReference type="Gene3D" id="3.40.50.1380">
    <property type="entry name" value="Methylglyoxal synthase-like domain"/>
    <property type="match status" value="1"/>
</dbReference>
<comment type="function">
    <text evidence="1">Catalyzes the formation of methylglyoxal from dihydroxyacetone phosphate.</text>
</comment>
<comment type="caution">
    <text evidence="1">Lacks conserved residue(s) required for the propagation of feature annotation.</text>
</comment>
<comment type="similarity">
    <text evidence="1">Belongs to the methylglyoxal synthase family.</text>
</comment>
<feature type="active site" description="Proton donor/acceptor" evidence="1 2">
    <location>
        <position position="62"/>
    </location>
</feature>
<dbReference type="AlphaFoldDB" id="A0A8T4INC6"/>
<dbReference type="Proteomes" id="UP000675554">
    <property type="component" value="Unassembled WGS sequence"/>
</dbReference>
<dbReference type="PIRSF" id="PIRSF006614">
    <property type="entry name" value="Methylglyox_syn"/>
    <property type="match status" value="1"/>
</dbReference>
<dbReference type="SMART" id="SM00851">
    <property type="entry name" value="MGS"/>
    <property type="match status" value="1"/>
</dbReference>
<gene>
    <name evidence="1" type="primary">mgsA</name>
    <name evidence="4" type="ORF">KDA82_10700</name>
</gene>
<feature type="binding site" evidence="1">
    <location>
        <position position="7"/>
    </location>
    <ligand>
        <name>substrate</name>
    </ligand>
</feature>
<dbReference type="PROSITE" id="PS51855">
    <property type="entry name" value="MGS"/>
    <property type="match status" value="1"/>
</dbReference>
<feature type="binding site" evidence="1">
    <location>
        <position position="89"/>
    </location>
    <ligand>
        <name>substrate</name>
    </ligand>
</feature>
<dbReference type="Pfam" id="PF02142">
    <property type="entry name" value="MGS"/>
    <property type="match status" value="1"/>
</dbReference>
<protein>
    <recommendedName>
        <fullName evidence="1">Methylglyoxal synthase</fullName>
        <shortName evidence="1">MGS</shortName>
        <ecNumber evidence="1">4.2.3.3</ecNumber>
    </recommendedName>
</protein>
<name>A0A8T4INC6_9ACTN</name>
<evidence type="ECO:0000313" key="5">
    <source>
        <dbReference type="Proteomes" id="UP000675554"/>
    </source>
</evidence>